<organism evidence="1 2">
    <name type="scientific">Mucor circinelloides f. circinelloides (strain 1006PhL)</name>
    <name type="common">Mucormycosis agent</name>
    <name type="synonym">Calyptromyces circinelloides</name>
    <dbReference type="NCBI Taxonomy" id="1220926"/>
    <lineage>
        <taxon>Eukaryota</taxon>
        <taxon>Fungi</taxon>
        <taxon>Fungi incertae sedis</taxon>
        <taxon>Mucoromycota</taxon>
        <taxon>Mucoromycotina</taxon>
        <taxon>Mucoromycetes</taxon>
        <taxon>Mucorales</taxon>
        <taxon>Mucorineae</taxon>
        <taxon>Mucoraceae</taxon>
        <taxon>Mucor</taxon>
    </lineage>
</organism>
<dbReference type="InParanoid" id="S2KA07"/>
<protein>
    <submittedName>
        <fullName evidence="1">Uncharacterized protein</fullName>
    </submittedName>
</protein>
<name>S2KA07_MUCC1</name>
<keyword evidence="2" id="KW-1185">Reference proteome</keyword>
<dbReference type="EMBL" id="KE123939">
    <property type="protein sequence ID" value="EPB89135.1"/>
    <property type="molecule type" value="Genomic_DNA"/>
</dbReference>
<sequence length="297" mass="33408">MKVWDLGGVPGDVCDHSDVHHPNRYQPKIEKSCSNEQTYSFLDVLSKNYFRPNHIEFFVKNWKSLISKYERHCRAPIKRAIKSQASINHVNAVNNSGKTYIVETIKKRKLISDDTTAAAADVARCAVPDTSFAPETEVQDQAATITPTLGQHLPVRMALKLVVVKPMTASNAAAEEDSIRVLESLKKLLNMRVKYARSTRELQTFEIMINGDKVQLSRMELTEDGRYVSSMLPNVVLGTTTQTKLQCNLTLVALISFLHLMEESVIGEDELGLLLLFNQYSQFIKSTVYVLKSDDDA</sequence>
<dbReference type="OrthoDB" id="2206566at2759"/>
<dbReference type="eggNOG" id="ENOG502RAZ8">
    <property type="taxonomic scope" value="Eukaryota"/>
</dbReference>
<dbReference type="Proteomes" id="UP000014254">
    <property type="component" value="Unassembled WGS sequence"/>
</dbReference>
<dbReference type="VEuPathDB" id="FungiDB:HMPREF1544_04002"/>
<proteinExistence type="predicted"/>
<evidence type="ECO:0000313" key="1">
    <source>
        <dbReference type="EMBL" id="EPB89135.1"/>
    </source>
</evidence>
<dbReference type="AlphaFoldDB" id="S2KA07"/>
<accession>S2KA07</accession>
<reference evidence="2" key="1">
    <citation type="submission" date="2013-05" db="EMBL/GenBank/DDBJ databases">
        <title>The Genome sequence of Mucor circinelloides f. circinelloides 1006PhL.</title>
        <authorList>
            <consortium name="The Broad Institute Genomics Platform"/>
            <person name="Cuomo C."/>
            <person name="Earl A."/>
            <person name="Findley K."/>
            <person name="Lee S.C."/>
            <person name="Walker B."/>
            <person name="Young S."/>
            <person name="Zeng Q."/>
            <person name="Gargeya S."/>
            <person name="Fitzgerald M."/>
            <person name="Haas B."/>
            <person name="Abouelleil A."/>
            <person name="Allen A.W."/>
            <person name="Alvarado L."/>
            <person name="Arachchi H.M."/>
            <person name="Berlin A.M."/>
            <person name="Chapman S.B."/>
            <person name="Gainer-Dewar J."/>
            <person name="Goldberg J."/>
            <person name="Griggs A."/>
            <person name="Gujja S."/>
            <person name="Hansen M."/>
            <person name="Howarth C."/>
            <person name="Imamovic A."/>
            <person name="Ireland A."/>
            <person name="Larimer J."/>
            <person name="McCowan C."/>
            <person name="Murphy C."/>
            <person name="Pearson M."/>
            <person name="Poon T.W."/>
            <person name="Priest M."/>
            <person name="Roberts A."/>
            <person name="Saif S."/>
            <person name="Shea T."/>
            <person name="Sisk P."/>
            <person name="Sykes S."/>
            <person name="Wortman J."/>
            <person name="Nusbaum C."/>
            <person name="Birren B."/>
        </authorList>
    </citation>
    <scope>NUCLEOTIDE SEQUENCE [LARGE SCALE GENOMIC DNA]</scope>
    <source>
        <strain evidence="2">1006PhL</strain>
    </source>
</reference>
<evidence type="ECO:0000313" key="2">
    <source>
        <dbReference type="Proteomes" id="UP000014254"/>
    </source>
</evidence>
<gene>
    <name evidence="1" type="ORF">HMPREF1544_04002</name>
</gene>